<keyword evidence="8" id="KW-1185">Reference proteome</keyword>
<reference evidence="7 8" key="1">
    <citation type="submission" date="2019-09" db="EMBL/GenBank/DDBJ databases">
        <title>Bird 10,000 Genomes (B10K) Project - Family phase.</title>
        <authorList>
            <person name="Zhang G."/>
        </authorList>
    </citation>
    <scope>NUCLEOTIDE SEQUENCE [LARGE SCALE GENOMIC DNA]</scope>
    <source>
        <strain evidence="7">B10K-DU-001-74</strain>
        <tissue evidence="7">Muscle</tissue>
    </source>
</reference>
<organism evidence="7 8">
    <name type="scientific">Oenanthe oenanthe</name>
    <name type="common">Northern wheatear</name>
    <dbReference type="NCBI Taxonomy" id="279966"/>
    <lineage>
        <taxon>Eukaryota</taxon>
        <taxon>Metazoa</taxon>
        <taxon>Chordata</taxon>
        <taxon>Craniata</taxon>
        <taxon>Vertebrata</taxon>
        <taxon>Euteleostomi</taxon>
        <taxon>Archelosauria</taxon>
        <taxon>Archosauria</taxon>
        <taxon>Dinosauria</taxon>
        <taxon>Saurischia</taxon>
        <taxon>Theropoda</taxon>
        <taxon>Coelurosauria</taxon>
        <taxon>Aves</taxon>
        <taxon>Neognathae</taxon>
        <taxon>Neoaves</taxon>
        <taxon>Telluraves</taxon>
        <taxon>Australaves</taxon>
        <taxon>Passeriformes</taxon>
        <taxon>Muscicapidae</taxon>
        <taxon>Oenanthe</taxon>
    </lineage>
</organism>
<dbReference type="AlphaFoldDB" id="A0A7L1ENI8"/>
<dbReference type="GO" id="GO:0061572">
    <property type="term" value="P:actin filament bundle organization"/>
    <property type="evidence" value="ECO:0007669"/>
    <property type="project" value="InterPro"/>
</dbReference>
<sequence length="188" mass="20811">GIASSWWKSCRKIREKLSSAPTRPHSPTPPLAAAANSSTTAASPAEGPSAPLGGAKTKDFFLVCHFSGESVEFRFEVQQCISEHGNLYTSQVRYGSERRFIAAVFLPQGLRVAGCSQSVLCVPDCSWRRYRSEVRLQPRHRPQRFACTTIVYPKHARTVCTTTLDYNCRKAARRFLASVELESSESPG</sequence>
<dbReference type="GO" id="GO:0048705">
    <property type="term" value="P:skeletal system morphogenesis"/>
    <property type="evidence" value="ECO:0007669"/>
    <property type="project" value="TreeGrafter"/>
</dbReference>
<dbReference type="InterPro" id="IPR028215">
    <property type="entry name" value="Refilin"/>
</dbReference>
<proteinExistence type="inferred from homology"/>
<evidence type="ECO:0000256" key="1">
    <source>
        <dbReference type="ARBA" id="ARBA00004245"/>
    </source>
</evidence>
<evidence type="ECO:0000313" key="8">
    <source>
        <dbReference type="Proteomes" id="UP000565754"/>
    </source>
</evidence>
<dbReference type="PANTHER" id="PTHR31848">
    <property type="match status" value="1"/>
</dbReference>
<accession>A0A7L1ENI8</accession>
<evidence type="ECO:0000313" key="7">
    <source>
        <dbReference type="EMBL" id="NXM91032.1"/>
    </source>
</evidence>
<comment type="caution">
    <text evidence="7">The sequence shown here is derived from an EMBL/GenBank/DDBJ whole genome shotgun (WGS) entry which is preliminary data.</text>
</comment>
<evidence type="ECO:0000256" key="2">
    <source>
        <dbReference type="ARBA" id="ARBA00009886"/>
    </source>
</evidence>
<evidence type="ECO:0000256" key="5">
    <source>
        <dbReference type="ARBA" id="ARBA00023212"/>
    </source>
</evidence>
<protein>
    <submittedName>
        <fullName evidence="7">RFLB protein</fullName>
    </submittedName>
</protein>
<gene>
    <name evidence="7" type="primary">Rflnb</name>
    <name evidence="7" type="ORF">OENOEN_R08798</name>
</gene>
<feature type="non-terminal residue" evidence="7">
    <location>
        <position position="1"/>
    </location>
</feature>
<dbReference type="PANTHER" id="PTHR31848:SF2">
    <property type="entry name" value="REFILIN-B"/>
    <property type="match status" value="1"/>
</dbReference>
<keyword evidence="4" id="KW-0963">Cytoplasm</keyword>
<dbReference type="GO" id="GO:0061182">
    <property type="term" value="P:negative regulation of chondrocyte development"/>
    <property type="evidence" value="ECO:0007669"/>
    <property type="project" value="TreeGrafter"/>
</dbReference>
<feature type="region of interest" description="Disordered" evidence="6">
    <location>
        <begin position="18"/>
        <end position="49"/>
    </location>
</feature>
<keyword evidence="5" id="KW-0206">Cytoskeleton</keyword>
<evidence type="ECO:0000256" key="6">
    <source>
        <dbReference type="SAM" id="MobiDB-lite"/>
    </source>
</evidence>
<comment type="similarity">
    <text evidence="2">Belongs to the Refilin family.</text>
</comment>
<evidence type="ECO:0000256" key="4">
    <source>
        <dbReference type="ARBA" id="ARBA00022490"/>
    </source>
</evidence>
<comment type="subcellular location">
    <subcellularLocation>
        <location evidence="1">Cytoplasm</location>
        <location evidence="1">Cytoskeleton</location>
    </subcellularLocation>
</comment>
<name>A0A7L1ENI8_OENON</name>
<dbReference type="Pfam" id="PF15068">
    <property type="entry name" value="FAM101"/>
    <property type="match status" value="1"/>
</dbReference>
<dbReference type="Proteomes" id="UP000565754">
    <property type="component" value="Unassembled WGS sequence"/>
</dbReference>
<dbReference type="GO" id="GO:0032432">
    <property type="term" value="C:actin filament bundle"/>
    <property type="evidence" value="ECO:0007669"/>
    <property type="project" value="TreeGrafter"/>
</dbReference>
<evidence type="ECO:0000256" key="3">
    <source>
        <dbReference type="ARBA" id="ARBA00011189"/>
    </source>
</evidence>
<comment type="subunit">
    <text evidence="3">Interacts with FLNA and FLNB.</text>
</comment>
<dbReference type="GO" id="GO:1900158">
    <property type="term" value="P:negative regulation of bone mineralization involved in bone maturation"/>
    <property type="evidence" value="ECO:0007669"/>
    <property type="project" value="TreeGrafter"/>
</dbReference>
<dbReference type="EMBL" id="VXBF01014518">
    <property type="protein sequence ID" value="NXM91032.1"/>
    <property type="molecule type" value="Genomic_DNA"/>
</dbReference>
<feature type="non-terminal residue" evidence="7">
    <location>
        <position position="188"/>
    </location>
</feature>
<feature type="compositionally biased region" description="Low complexity" evidence="6">
    <location>
        <begin position="31"/>
        <end position="45"/>
    </location>
</feature>
<dbReference type="GO" id="GO:0031005">
    <property type="term" value="F:filamin binding"/>
    <property type="evidence" value="ECO:0007669"/>
    <property type="project" value="InterPro"/>
</dbReference>